<protein>
    <submittedName>
        <fullName evidence="3">Uncharacterized protein</fullName>
    </submittedName>
</protein>
<organism evidence="3 4">
    <name type="scientific">Ridgeia piscesae</name>
    <name type="common">Tubeworm</name>
    <dbReference type="NCBI Taxonomy" id="27915"/>
    <lineage>
        <taxon>Eukaryota</taxon>
        <taxon>Metazoa</taxon>
        <taxon>Spiralia</taxon>
        <taxon>Lophotrochozoa</taxon>
        <taxon>Annelida</taxon>
        <taxon>Polychaeta</taxon>
        <taxon>Sedentaria</taxon>
        <taxon>Canalipalpata</taxon>
        <taxon>Sabellida</taxon>
        <taxon>Siboglinidae</taxon>
        <taxon>Ridgeia</taxon>
    </lineage>
</organism>
<feature type="compositionally biased region" description="Basic and acidic residues" evidence="1">
    <location>
        <begin position="146"/>
        <end position="159"/>
    </location>
</feature>
<keyword evidence="4" id="KW-1185">Reference proteome</keyword>
<keyword evidence="2" id="KW-0732">Signal</keyword>
<dbReference type="PANTHER" id="PTHR37687">
    <property type="entry name" value="AGAP006772-PA"/>
    <property type="match status" value="1"/>
</dbReference>
<dbReference type="EMBL" id="JAODUO010001396">
    <property type="protein sequence ID" value="KAK2164795.1"/>
    <property type="molecule type" value="Genomic_DNA"/>
</dbReference>
<evidence type="ECO:0000313" key="3">
    <source>
        <dbReference type="EMBL" id="KAK2164795.1"/>
    </source>
</evidence>
<dbReference type="Proteomes" id="UP001209878">
    <property type="component" value="Unassembled WGS sequence"/>
</dbReference>
<reference evidence="3" key="1">
    <citation type="journal article" date="2023" name="Mol. Biol. Evol.">
        <title>Third-Generation Sequencing Reveals the Adaptive Role of the Epigenome in Three Deep-Sea Polychaetes.</title>
        <authorList>
            <person name="Perez M."/>
            <person name="Aroh O."/>
            <person name="Sun Y."/>
            <person name="Lan Y."/>
            <person name="Juniper S.K."/>
            <person name="Young C.R."/>
            <person name="Angers B."/>
            <person name="Qian P.Y."/>
        </authorList>
    </citation>
    <scope>NUCLEOTIDE SEQUENCE</scope>
    <source>
        <strain evidence="3">R07B-5</strain>
    </source>
</reference>
<gene>
    <name evidence="3" type="ORF">NP493_1394g01004</name>
</gene>
<feature type="region of interest" description="Disordered" evidence="1">
    <location>
        <begin position="65"/>
        <end position="90"/>
    </location>
</feature>
<dbReference type="PANTHER" id="PTHR37687:SF1">
    <property type="entry name" value="AGAP006772-PA"/>
    <property type="match status" value="1"/>
</dbReference>
<dbReference type="InterPro" id="IPR038875">
    <property type="entry name" value="PLA2_conodipine-like"/>
</dbReference>
<feature type="chain" id="PRO_5042250721" evidence="2">
    <location>
        <begin position="26"/>
        <end position="695"/>
    </location>
</feature>
<comment type="caution">
    <text evidence="3">The sequence shown here is derived from an EMBL/GenBank/DDBJ whole genome shotgun (WGS) entry which is preliminary data.</text>
</comment>
<dbReference type="AlphaFoldDB" id="A0AAD9K5J4"/>
<evidence type="ECO:0000256" key="1">
    <source>
        <dbReference type="SAM" id="MobiDB-lite"/>
    </source>
</evidence>
<proteinExistence type="predicted"/>
<feature type="compositionally biased region" description="Low complexity" evidence="1">
    <location>
        <begin position="114"/>
        <end position="124"/>
    </location>
</feature>
<feature type="signal peptide" evidence="2">
    <location>
        <begin position="1"/>
        <end position="25"/>
    </location>
</feature>
<accession>A0AAD9K5J4</accession>
<sequence length="695" mass="76814">MTNIRMGRLLPVAMLLFLCSAPSGGLVLRKRSTLEANDENRLIEALKVIERERRRLADGYDVTGYESSPVETAWQPENQGAYDTDDEPSNRLDTEFMRRLLDVVDDNGSDVDSDAASSQAGQSDPENGRDGSDTDADSVTVADTDSSPKEAIVDPEELKSIFQPSESDDEDITPEVVEKKTLPYQLGGPPAPAHQQKRRPTDATDGDDTEMASSDESQEIERLFEEAAVNDALGDIAQTEAEVRPLDDVHEEDTEQILPDGTTEVTRQRFDEEVVPGWGNEPVLSKEWVTEREDFNSEPTIVRKRSDRWLDDGDSDDETSAKLVGDSLATPVNGDVTRYLAYEDAEIDNLAKALDLATRSQLEKTDKYIPEEIRHLRRAIEYEGTLDTLRESNGAAVNPAADAASSEVRQGLDYENSDVDQQFTPRQSRFAISNDVSGDVRGDISGDKADTSRLDDYIAVLLRGFVPKEKEEKEAVARKPSLKAWLEGGQDTASVDTQLDTEWYLNPLLRRILEDYKDGRLRKRAQRVSQGTFGQLEDGFGDLQDVESGIAGSDQDSYAQTQMARAYQAEQAERAILSQFSDATADVCPAVIEMTDNCAVARDKGLILDDEALDLCNRHQLCYACGAAHGLTRHNCDEGYLNESNQLCGADTDNPHCATDVIKLYVIMLSKHHPVSSSSTPDMCRYDGCLVPSNT</sequence>
<evidence type="ECO:0000313" key="4">
    <source>
        <dbReference type="Proteomes" id="UP001209878"/>
    </source>
</evidence>
<feature type="compositionally biased region" description="Polar residues" evidence="1">
    <location>
        <begin position="65"/>
        <end position="78"/>
    </location>
</feature>
<feature type="region of interest" description="Disordered" evidence="1">
    <location>
        <begin position="106"/>
        <end position="218"/>
    </location>
</feature>
<evidence type="ECO:0000256" key="2">
    <source>
        <dbReference type="SAM" id="SignalP"/>
    </source>
</evidence>
<name>A0AAD9K5J4_RIDPI</name>